<dbReference type="Proteomes" id="UP000054560">
    <property type="component" value="Unassembled WGS sequence"/>
</dbReference>
<dbReference type="InterPro" id="IPR029058">
    <property type="entry name" value="AB_hydrolase_fold"/>
</dbReference>
<protein>
    <recommendedName>
        <fullName evidence="1">AB hydrolase-1 domain-containing protein</fullName>
    </recommendedName>
</protein>
<evidence type="ECO:0000259" key="1">
    <source>
        <dbReference type="Pfam" id="PF12697"/>
    </source>
</evidence>
<dbReference type="GeneID" id="25907737"/>
<dbReference type="RefSeq" id="XP_014154306.1">
    <property type="nucleotide sequence ID" value="XM_014298831.1"/>
</dbReference>
<feature type="domain" description="AB hydrolase-1" evidence="1">
    <location>
        <begin position="19"/>
        <end position="170"/>
    </location>
</feature>
<evidence type="ECO:0000313" key="2">
    <source>
        <dbReference type="EMBL" id="KNC80404.1"/>
    </source>
</evidence>
<reference evidence="2 3" key="1">
    <citation type="submission" date="2011-02" db="EMBL/GenBank/DDBJ databases">
        <title>The Genome Sequence of Sphaeroforma arctica JP610.</title>
        <authorList>
            <consortium name="The Broad Institute Genome Sequencing Platform"/>
            <person name="Russ C."/>
            <person name="Cuomo C."/>
            <person name="Young S.K."/>
            <person name="Zeng Q."/>
            <person name="Gargeya S."/>
            <person name="Alvarado L."/>
            <person name="Berlin A."/>
            <person name="Chapman S.B."/>
            <person name="Chen Z."/>
            <person name="Freedman E."/>
            <person name="Gellesch M."/>
            <person name="Goldberg J."/>
            <person name="Griggs A."/>
            <person name="Gujja S."/>
            <person name="Heilman E."/>
            <person name="Heiman D."/>
            <person name="Howarth C."/>
            <person name="Mehta T."/>
            <person name="Neiman D."/>
            <person name="Pearson M."/>
            <person name="Roberts A."/>
            <person name="Saif S."/>
            <person name="Shea T."/>
            <person name="Shenoy N."/>
            <person name="Sisk P."/>
            <person name="Stolte C."/>
            <person name="Sykes S."/>
            <person name="White J."/>
            <person name="Yandava C."/>
            <person name="Burger G."/>
            <person name="Gray M.W."/>
            <person name="Holland P.W.H."/>
            <person name="King N."/>
            <person name="Lang F.B.F."/>
            <person name="Roger A.J."/>
            <person name="Ruiz-Trillo I."/>
            <person name="Haas B."/>
            <person name="Nusbaum C."/>
            <person name="Birren B."/>
        </authorList>
    </citation>
    <scope>NUCLEOTIDE SEQUENCE [LARGE SCALE GENOMIC DNA]</scope>
    <source>
        <strain evidence="2 3">JP610</strain>
    </source>
</reference>
<dbReference type="PANTHER" id="PTHR12277">
    <property type="entry name" value="ALPHA/BETA HYDROLASE DOMAIN-CONTAINING PROTEIN"/>
    <property type="match status" value="1"/>
</dbReference>
<dbReference type="eggNOG" id="KOG4391">
    <property type="taxonomic scope" value="Eukaryota"/>
</dbReference>
<dbReference type="Gene3D" id="3.40.50.1820">
    <property type="entry name" value="alpha/beta hydrolase"/>
    <property type="match status" value="1"/>
</dbReference>
<dbReference type="STRING" id="667725.A0A0L0FUQ6"/>
<dbReference type="GO" id="GO:0008474">
    <property type="term" value="F:palmitoyl-(protein) hydrolase activity"/>
    <property type="evidence" value="ECO:0007669"/>
    <property type="project" value="TreeGrafter"/>
</dbReference>
<evidence type="ECO:0000313" key="3">
    <source>
        <dbReference type="Proteomes" id="UP000054560"/>
    </source>
</evidence>
<dbReference type="OrthoDB" id="10249433at2759"/>
<sequence>METKKVGNTANSGSDIPLVLYFHGNAGNLGDRIYHIKRLFKESRCHIFVLSYRGYGHSGGRASGRGLAIDAKAALEFIQRNASELLYCHEASATSPSTETSGVQVPVIVYGHSIGGAVGIHLASTDKSGAIIGLIVENTFTSLGDIVKFWYPRYTPYPFLTRFIRWPWHSEHQMASVTCPILFMSGEKDEMIPAFMMHRLCAAATSANDKVFVSIPNGLHNDTWSRPGYWAGMGGFIKDIMVDTGKKYAHERSKC</sequence>
<dbReference type="GO" id="GO:0016020">
    <property type="term" value="C:membrane"/>
    <property type="evidence" value="ECO:0007669"/>
    <property type="project" value="TreeGrafter"/>
</dbReference>
<keyword evidence="3" id="KW-1185">Reference proteome</keyword>
<proteinExistence type="predicted"/>
<organism evidence="2 3">
    <name type="scientific">Sphaeroforma arctica JP610</name>
    <dbReference type="NCBI Taxonomy" id="667725"/>
    <lineage>
        <taxon>Eukaryota</taxon>
        <taxon>Ichthyosporea</taxon>
        <taxon>Ichthyophonida</taxon>
        <taxon>Sphaeroforma</taxon>
    </lineage>
</organism>
<name>A0A0L0FUQ6_9EUKA</name>
<gene>
    <name evidence="2" type="ORF">SARC_07233</name>
</gene>
<dbReference type="AlphaFoldDB" id="A0A0L0FUQ6"/>
<dbReference type="SUPFAM" id="SSF53474">
    <property type="entry name" value="alpha/beta-Hydrolases"/>
    <property type="match status" value="1"/>
</dbReference>
<dbReference type="InterPro" id="IPR000073">
    <property type="entry name" value="AB_hydrolase_1"/>
</dbReference>
<dbReference type="Pfam" id="PF12697">
    <property type="entry name" value="Abhydrolase_6"/>
    <property type="match status" value="1"/>
</dbReference>
<accession>A0A0L0FUQ6</accession>
<dbReference type="PANTHER" id="PTHR12277:SF81">
    <property type="entry name" value="PROTEIN ABHD13"/>
    <property type="match status" value="1"/>
</dbReference>
<dbReference type="EMBL" id="KQ242156">
    <property type="protein sequence ID" value="KNC80404.1"/>
    <property type="molecule type" value="Genomic_DNA"/>
</dbReference>